<feature type="compositionally biased region" description="Low complexity" evidence="1">
    <location>
        <begin position="134"/>
        <end position="148"/>
    </location>
</feature>
<evidence type="ECO:0000313" key="2">
    <source>
        <dbReference type="EMBL" id="PWN34630.1"/>
    </source>
</evidence>
<dbReference type="Proteomes" id="UP000245771">
    <property type="component" value="Unassembled WGS sequence"/>
</dbReference>
<feature type="region of interest" description="Disordered" evidence="1">
    <location>
        <begin position="113"/>
        <end position="162"/>
    </location>
</feature>
<dbReference type="GeneID" id="37020326"/>
<feature type="compositionally biased region" description="Polar residues" evidence="1">
    <location>
        <begin position="195"/>
        <end position="204"/>
    </location>
</feature>
<sequence>MQGGRELFHGQRSLPQYDEDQLTSSISSYQQQSLSNLQQHIPTQDFQLLPPLSNHSYEQQFQDVQRQQTAVSDDFQSYRQAYQAHETISSASSSSASSSMDFRQVSQFPRSRVISTTSSDGPMWRQGWKDTDWPNSPTTSTINSIPSNQFSNNPQSRSNTMPMQSASLSFLYPGHPIAAETSINQMRHDHRRTVSDLSRGTHTTAVPGASAGRPNLTRSRSHRSELDREEANRQKSKRHYDRKKDQRSALANLSTQLVHVSERMKEIDPSASQSRVFQEILQALGLRLPLPEGLSENKSGGGGGKEEKGIKRANERKRLNKLMQRHLEMQRMQQLSNVARVIMKDRESGDEPDKRAIEAIIGAWQMCRSDWSHLVLAEERLSIEVGRWVGRVVRALQ</sequence>
<feature type="region of interest" description="Disordered" evidence="1">
    <location>
        <begin position="292"/>
        <end position="312"/>
    </location>
</feature>
<name>A0A316VAZ0_9BASI</name>
<evidence type="ECO:0000256" key="1">
    <source>
        <dbReference type="SAM" id="MobiDB-lite"/>
    </source>
</evidence>
<reference evidence="2 3" key="1">
    <citation type="journal article" date="2018" name="Mol. Biol. Evol.">
        <title>Broad Genomic Sampling Reveals a Smut Pathogenic Ancestry of the Fungal Clade Ustilaginomycotina.</title>
        <authorList>
            <person name="Kijpornyongpan T."/>
            <person name="Mondo S.J."/>
            <person name="Barry K."/>
            <person name="Sandor L."/>
            <person name="Lee J."/>
            <person name="Lipzen A."/>
            <person name="Pangilinan J."/>
            <person name="LaButti K."/>
            <person name="Hainaut M."/>
            <person name="Henrissat B."/>
            <person name="Grigoriev I.V."/>
            <person name="Spatafora J.W."/>
            <person name="Aime M.C."/>
        </authorList>
    </citation>
    <scope>NUCLEOTIDE SEQUENCE [LARGE SCALE GENOMIC DNA]</scope>
    <source>
        <strain evidence="2 3">MCA 3882</strain>
    </source>
</reference>
<evidence type="ECO:0000313" key="3">
    <source>
        <dbReference type="Proteomes" id="UP000245771"/>
    </source>
</evidence>
<feature type="region of interest" description="Disordered" evidence="1">
    <location>
        <begin position="182"/>
        <end position="250"/>
    </location>
</feature>
<dbReference type="RefSeq" id="XP_025354932.1">
    <property type="nucleotide sequence ID" value="XM_025498545.1"/>
</dbReference>
<feature type="compositionally biased region" description="Basic and acidic residues" evidence="1">
    <location>
        <begin position="222"/>
        <end position="233"/>
    </location>
</feature>
<accession>A0A316VAZ0</accession>
<gene>
    <name evidence="2" type="ORF">FA14DRAFT_160152</name>
</gene>
<dbReference type="AlphaFoldDB" id="A0A316VAZ0"/>
<feature type="compositionally biased region" description="Polar residues" evidence="1">
    <location>
        <begin position="149"/>
        <end position="162"/>
    </location>
</feature>
<dbReference type="EMBL" id="KZ819603">
    <property type="protein sequence ID" value="PWN34630.1"/>
    <property type="molecule type" value="Genomic_DNA"/>
</dbReference>
<feature type="compositionally biased region" description="Low complexity" evidence="1">
    <location>
        <begin position="22"/>
        <end position="37"/>
    </location>
</feature>
<keyword evidence="3" id="KW-1185">Reference proteome</keyword>
<organism evidence="2 3">
    <name type="scientific">Meira miltonrushii</name>
    <dbReference type="NCBI Taxonomy" id="1280837"/>
    <lineage>
        <taxon>Eukaryota</taxon>
        <taxon>Fungi</taxon>
        <taxon>Dikarya</taxon>
        <taxon>Basidiomycota</taxon>
        <taxon>Ustilaginomycotina</taxon>
        <taxon>Exobasidiomycetes</taxon>
        <taxon>Exobasidiales</taxon>
        <taxon>Brachybasidiaceae</taxon>
        <taxon>Meira</taxon>
    </lineage>
</organism>
<proteinExistence type="predicted"/>
<protein>
    <submittedName>
        <fullName evidence="2">Uncharacterized protein</fullName>
    </submittedName>
</protein>
<feature type="region of interest" description="Disordered" evidence="1">
    <location>
        <begin position="1"/>
        <end position="37"/>
    </location>
</feature>
<dbReference type="InParanoid" id="A0A316VAZ0"/>